<gene>
    <name evidence="3" type="primary">6053010</name>
    <name evidence="2" type="ORF">CpipJ_CPIJ018782</name>
</gene>
<feature type="chain" id="PRO_5014567368" evidence="1">
    <location>
        <begin position="24"/>
        <end position="187"/>
    </location>
</feature>
<evidence type="ECO:0000313" key="2">
    <source>
        <dbReference type="EMBL" id="EDS28554.1"/>
    </source>
</evidence>
<dbReference type="KEGG" id="cqu:CpipJ_CPIJ018782"/>
<dbReference type="InParanoid" id="B0XHP7"/>
<evidence type="ECO:0000256" key="1">
    <source>
        <dbReference type="SAM" id="SignalP"/>
    </source>
</evidence>
<protein>
    <submittedName>
        <fullName evidence="2 3">Uncharacterized protein</fullName>
    </submittedName>
</protein>
<dbReference type="STRING" id="7176.B0XHP7"/>
<name>B0XHP7_CULQU</name>
<dbReference type="EnsemblMetazoa" id="CPIJ018782-RA">
    <property type="protein sequence ID" value="CPIJ018782-PA"/>
    <property type="gene ID" value="CPIJ018782"/>
</dbReference>
<sequence>MQWPRFWTLLPLVLVIATRNVLAADYTIDLKTSGSVVLGGTVEFLATIMTDGKPVNDQYEVTWTDDLGNKLQAESKIPTFNWTVSYNNNINAGTYSTQVIVRHYYYITYLEIARKSISFNLTSLLNGQMELTQNTTTVDSEYVSSAVPLNQTIVLTQSDKRVLESPYFRTYWFVNYFFFVTLALTVS</sequence>
<feature type="signal peptide" evidence="1">
    <location>
        <begin position="1"/>
        <end position="23"/>
    </location>
</feature>
<evidence type="ECO:0000313" key="4">
    <source>
        <dbReference type="Proteomes" id="UP000002320"/>
    </source>
</evidence>
<dbReference type="VEuPathDB" id="VectorBase:CQUJHB018324"/>
<dbReference type="Proteomes" id="UP000002320">
    <property type="component" value="Unassembled WGS sequence"/>
</dbReference>
<evidence type="ECO:0000313" key="3">
    <source>
        <dbReference type="EnsemblMetazoa" id="CPIJ018782-PA"/>
    </source>
</evidence>
<keyword evidence="4" id="KW-1185">Reference proteome</keyword>
<dbReference type="EMBL" id="DS233189">
    <property type="protein sequence ID" value="EDS28554.1"/>
    <property type="molecule type" value="Genomic_DNA"/>
</dbReference>
<accession>B0XHP7</accession>
<keyword evidence="1" id="KW-0732">Signal</keyword>
<dbReference type="OrthoDB" id="6381995at2759"/>
<dbReference type="eggNOG" id="ENOG502QVR8">
    <property type="taxonomic scope" value="Eukaryota"/>
</dbReference>
<organism>
    <name type="scientific">Culex quinquefasciatus</name>
    <name type="common">Southern house mosquito</name>
    <name type="synonym">Culex pungens</name>
    <dbReference type="NCBI Taxonomy" id="7176"/>
    <lineage>
        <taxon>Eukaryota</taxon>
        <taxon>Metazoa</taxon>
        <taxon>Ecdysozoa</taxon>
        <taxon>Arthropoda</taxon>
        <taxon>Hexapoda</taxon>
        <taxon>Insecta</taxon>
        <taxon>Pterygota</taxon>
        <taxon>Neoptera</taxon>
        <taxon>Endopterygota</taxon>
        <taxon>Diptera</taxon>
        <taxon>Nematocera</taxon>
        <taxon>Culicoidea</taxon>
        <taxon>Culicidae</taxon>
        <taxon>Culicinae</taxon>
        <taxon>Culicini</taxon>
        <taxon>Culex</taxon>
        <taxon>Culex</taxon>
    </lineage>
</organism>
<dbReference type="AlphaFoldDB" id="B0XHP7"/>
<dbReference type="HOGENOM" id="CLU_1449067_0_0_1"/>
<reference evidence="2" key="1">
    <citation type="submission" date="2007-03" db="EMBL/GenBank/DDBJ databases">
        <title>Annotation of Culex pipiens quinquefasciatus.</title>
        <authorList>
            <consortium name="The Broad Institute Genome Sequencing Platform"/>
            <person name="Atkinson P.W."/>
            <person name="Hemingway J."/>
            <person name="Christensen B.M."/>
            <person name="Higgs S."/>
            <person name="Kodira C."/>
            <person name="Hannick L."/>
            <person name="Megy K."/>
            <person name="O'Leary S."/>
            <person name="Pearson M."/>
            <person name="Haas B.J."/>
            <person name="Mauceli E."/>
            <person name="Wortman J.R."/>
            <person name="Lee N.H."/>
            <person name="Guigo R."/>
            <person name="Stanke M."/>
            <person name="Alvarado L."/>
            <person name="Amedeo P."/>
            <person name="Antoine C.H."/>
            <person name="Arensburger P."/>
            <person name="Bidwell S.L."/>
            <person name="Crawford M."/>
            <person name="Camaro F."/>
            <person name="Devon K."/>
            <person name="Engels R."/>
            <person name="Hammond M."/>
            <person name="Howarth C."/>
            <person name="Koehrsen M."/>
            <person name="Lawson D."/>
            <person name="Montgomery P."/>
            <person name="Nene V."/>
            <person name="Nusbaum C."/>
            <person name="Puiu D."/>
            <person name="Romero-Severson J."/>
            <person name="Severson D.W."/>
            <person name="Shumway M."/>
            <person name="Sisk P."/>
            <person name="Stolte C."/>
            <person name="Zeng Q."/>
            <person name="Eisenstadt E."/>
            <person name="Fraser-Liggett C."/>
            <person name="Strausberg R."/>
            <person name="Galagan J."/>
            <person name="Birren B."/>
            <person name="Collins F.H."/>
        </authorList>
    </citation>
    <scope>NUCLEOTIDE SEQUENCE [LARGE SCALE GENOMIC DNA]</scope>
    <source>
        <strain evidence="2">JHB</strain>
    </source>
</reference>
<proteinExistence type="predicted"/>
<reference evidence="3" key="2">
    <citation type="submission" date="2020-05" db="UniProtKB">
        <authorList>
            <consortium name="EnsemblMetazoa"/>
        </authorList>
    </citation>
    <scope>IDENTIFICATION</scope>
    <source>
        <strain evidence="3">JHB</strain>
    </source>
</reference>
<dbReference type="VEuPathDB" id="VectorBase:CPIJ018782"/>